<protein>
    <submittedName>
        <fullName evidence="3">Class III lanthionine synthetase LanKC</fullName>
    </submittedName>
</protein>
<proteinExistence type="predicted"/>
<sequence>MPDLGPTLLYCAADTRYYEPSERLQDEATRYPLTVAEVPAGWRRSLQGLWTVLRPDRAGAAETAEQGWKIHLAAVPELAEHTLDTAAAVCLARGVPFKFLRSSTALRLVSRKYLPRTASGKFVTVYPSDDLQFTEVLAELVAALDGLPGPDILGDLRVGRGPVHVRYGAFVRKTCPGPGGSTVLAMSTPSGELVPDVRGSTFRLPDWVQLPPVLQPHLDARKARLQATRDGDFPYQVLRTLHISNAGGVYLARHRTTEALVVLREARPYSGLDRDGTEAIERLHREYRTLARLQGLGCVPEVYGIATVRDHHFLIEEYLEGERLDDAVRARGPQPGRDCSEQALDAYARWVQTVVDGLAAALDSVHSRGLCFRDLHPGNVLLRPDGTVALVDFEYAVPLTEEDLPRVGAGGFAAPPGGTGLQADQYGLWATWLWLLLPLNPMVDHDPAKAEQLEAAARERFRLPPGAGPRRPPAPGGTEPPRPPEELFVGGASDWPSVRDRLVAGIHATATPEREDRLFAAEWAVFGAGGHTLDHGAAGVLLALHRAGVPVPAEYTDWLLASGRRAGPAQSQGLYQGLHGTAAVLDELGCPDGRDELLARTRSADRPPFAGLARGQAGVALNLARLALRTGDGGLLAEAEQAADRLEALLGEGPGPRLLLPAAAGLLHGLSGSALLQLRLYRITGEQRRLTAARAALAWELEHCAGPRLPYLDGGGGVALVAREYLEHRDDPELSAFLATVRGCCADDVPLEPGLFGGRAGQIAVLARLGGTDAENQVLTSVRRLAWHAVPDQQGLFFPGAGLRRLSADLATGAAGILLALHTVFEAKGDLLAVLPTG</sequence>
<dbReference type="RefSeq" id="WP_030257073.1">
    <property type="nucleotide sequence ID" value="NZ_JBHEZZ010000003.1"/>
</dbReference>
<dbReference type="InterPro" id="IPR058053">
    <property type="entry name" value="RamC_C"/>
</dbReference>
<dbReference type="EMBL" id="JBHEZZ010000003">
    <property type="protein sequence ID" value="MFC1401216.1"/>
    <property type="molecule type" value="Genomic_DNA"/>
</dbReference>
<dbReference type="PROSITE" id="PS50011">
    <property type="entry name" value="PROTEIN_KINASE_DOM"/>
    <property type="match status" value="1"/>
</dbReference>
<dbReference type="Gene3D" id="1.10.510.10">
    <property type="entry name" value="Transferase(Phosphotransferase) domain 1"/>
    <property type="match status" value="1"/>
</dbReference>
<evidence type="ECO:0000313" key="4">
    <source>
        <dbReference type="Proteomes" id="UP001592528"/>
    </source>
</evidence>
<feature type="compositionally biased region" description="Pro residues" evidence="1">
    <location>
        <begin position="466"/>
        <end position="481"/>
    </location>
</feature>
<dbReference type="InterPro" id="IPR007822">
    <property type="entry name" value="LANC-like"/>
</dbReference>
<dbReference type="SUPFAM" id="SSF56112">
    <property type="entry name" value="Protein kinase-like (PK-like)"/>
    <property type="match status" value="1"/>
</dbReference>
<dbReference type="SUPFAM" id="SSF158745">
    <property type="entry name" value="LanC-like"/>
    <property type="match status" value="1"/>
</dbReference>
<dbReference type="InterPro" id="IPR011009">
    <property type="entry name" value="Kinase-like_dom_sf"/>
</dbReference>
<dbReference type="InterPro" id="IPR000719">
    <property type="entry name" value="Prot_kinase_dom"/>
</dbReference>
<dbReference type="Pfam" id="PF00069">
    <property type="entry name" value="Pkinase"/>
    <property type="match status" value="1"/>
</dbReference>
<dbReference type="PANTHER" id="PTHR24359">
    <property type="entry name" value="SERINE/THREONINE-PROTEIN KINASE SBK1"/>
    <property type="match status" value="1"/>
</dbReference>
<feature type="domain" description="Protein kinase" evidence="2">
    <location>
        <begin position="235"/>
        <end position="534"/>
    </location>
</feature>
<evidence type="ECO:0000313" key="3">
    <source>
        <dbReference type="EMBL" id="MFC1401216.1"/>
    </source>
</evidence>
<organism evidence="3 4">
    <name type="scientific">Streptacidiphilus cavernicola</name>
    <dbReference type="NCBI Taxonomy" id="3342716"/>
    <lineage>
        <taxon>Bacteria</taxon>
        <taxon>Bacillati</taxon>
        <taxon>Actinomycetota</taxon>
        <taxon>Actinomycetes</taxon>
        <taxon>Kitasatosporales</taxon>
        <taxon>Streptomycetaceae</taxon>
        <taxon>Streptacidiphilus</taxon>
    </lineage>
</organism>
<dbReference type="Pfam" id="PF25816">
    <property type="entry name" value="RamC_N"/>
    <property type="match status" value="1"/>
</dbReference>
<dbReference type="SMART" id="SM01260">
    <property type="entry name" value="LANC_like"/>
    <property type="match status" value="1"/>
</dbReference>
<dbReference type="PANTHER" id="PTHR24359:SF1">
    <property type="entry name" value="INHIBITOR OF NUCLEAR FACTOR KAPPA-B KINASE EPSILON SUBUNIT HOMOLOG 1-RELATED"/>
    <property type="match status" value="1"/>
</dbReference>
<dbReference type="NCBIfam" id="NF038151">
    <property type="entry name" value="lanthi_synth_III"/>
    <property type="match status" value="1"/>
</dbReference>
<keyword evidence="4" id="KW-1185">Reference proteome</keyword>
<dbReference type="Proteomes" id="UP001592528">
    <property type="component" value="Unassembled WGS sequence"/>
</dbReference>
<evidence type="ECO:0000259" key="2">
    <source>
        <dbReference type="PROSITE" id="PS50011"/>
    </source>
</evidence>
<feature type="region of interest" description="Disordered" evidence="1">
    <location>
        <begin position="461"/>
        <end position="490"/>
    </location>
</feature>
<gene>
    <name evidence="3" type="primary">lanKC</name>
    <name evidence="3" type="ORF">ACEZDJ_07940</name>
</gene>
<dbReference type="InterPro" id="IPR053524">
    <property type="entry name" value="Aerial_hyphae_peptide-synth"/>
</dbReference>
<dbReference type="Gene3D" id="1.50.10.10">
    <property type="match status" value="1"/>
</dbReference>
<dbReference type="InterPro" id="IPR012341">
    <property type="entry name" value="6hp_glycosidase-like_sf"/>
</dbReference>
<dbReference type="SMART" id="SM00220">
    <property type="entry name" value="S_TKc"/>
    <property type="match status" value="1"/>
</dbReference>
<reference evidence="3 4" key="1">
    <citation type="submission" date="2024-09" db="EMBL/GenBank/DDBJ databases">
        <authorList>
            <person name="Lee S.D."/>
        </authorList>
    </citation>
    <scope>NUCLEOTIDE SEQUENCE [LARGE SCALE GENOMIC DNA]</scope>
    <source>
        <strain evidence="3 4">N1-5</strain>
    </source>
</reference>
<evidence type="ECO:0000256" key="1">
    <source>
        <dbReference type="SAM" id="MobiDB-lite"/>
    </source>
</evidence>
<dbReference type="InterPro" id="IPR057929">
    <property type="entry name" value="RamC_N"/>
</dbReference>
<accession>A0ABV6UID3</accession>
<dbReference type="CDD" id="cd04791">
    <property type="entry name" value="LanC_SerThrkinase"/>
    <property type="match status" value="1"/>
</dbReference>
<name>A0ABV6UID3_9ACTN</name>
<comment type="caution">
    <text evidence="3">The sequence shown here is derived from an EMBL/GenBank/DDBJ whole genome shotgun (WGS) entry which is preliminary data.</text>
</comment>